<dbReference type="InterPro" id="IPR036291">
    <property type="entry name" value="NAD(P)-bd_dom_sf"/>
</dbReference>
<dbReference type="SUPFAM" id="SSF48179">
    <property type="entry name" value="6-phosphogluconate dehydrogenase C-terminal domain-like"/>
    <property type="match status" value="1"/>
</dbReference>
<dbReference type="InterPro" id="IPR015815">
    <property type="entry name" value="HIBADH-related"/>
</dbReference>
<dbReference type="AlphaFoldDB" id="A0A1S1Q6L1"/>
<gene>
    <name evidence="7" type="ORF">BBK14_17300</name>
</gene>
<dbReference type="InterPro" id="IPR006115">
    <property type="entry name" value="6PGDH_NADP-bd"/>
</dbReference>
<feature type="domain" description="6-phosphogluconate dehydrogenase NADP-binding" evidence="5">
    <location>
        <begin position="1"/>
        <end position="146"/>
    </location>
</feature>
<dbReference type="InterPro" id="IPR029154">
    <property type="entry name" value="HIBADH-like_NADP-bd"/>
</dbReference>
<dbReference type="PANTHER" id="PTHR43060:SF15">
    <property type="entry name" value="3-HYDROXYISOBUTYRATE DEHYDROGENASE-LIKE 1, MITOCHONDRIAL-RELATED"/>
    <property type="match status" value="1"/>
</dbReference>
<dbReference type="Gene3D" id="3.40.50.720">
    <property type="entry name" value="NAD(P)-binding Rossmann-like Domain"/>
    <property type="match status" value="1"/>
</dbReference>
<keyword evidence="3" id="KW-0520">NAD</keyword>
<accession>A0A1S1Q6L1</accession>
<dbReference type="Pfam" id="PF03446">
    <property type="entry name" value="NAD_binding_2"/>
    <property type="match status" value="1"/>
</dbReference>
<dbReference type="GO" id="GO:0050661">
    <property type="term" value="F:NADP binding"/>
    <property type="evidence" value="ECO:0007669"/>
    <property type="project" value="InterPro"/>
</dbReference>
<dbReference type="GO" id="GO:0016491">
    <property type="term" value="F:oxidoreductase activity"/>
    <property type="evidence" value="ECO:0007669"/>
    <property type="project" value="UniProtKB-KW"/>
</dbReference>
<sequence>MARSIADEGYPLTVWARRAASVEPFAGVAAVASTPAEVGESSDVVGICVVADADVEDVLLRADGVLAGMAAGGVVVIHSTIRPETCQRLATEAAKQEISIIDAPVSGGGDAAAQRRLLVMVGGEDDAVARCRPVLEAFARPVIHLGPLGSGQVAKLVNNFVFTAQVGLALETFSFAQRLGMDRAAAAQVLAHGSGGTRANAILAASGFDTTGLRQAEPLLRKDVGIVLDVARAAGVPEPAALVELARNTLSALGNGPKAQVSPNA</sequence>
<evidence type="ECO:0000313" key="8">
    <source>
        <dbReference type="Proteomes" id="UP000179769"/>
    </source>
</evidence>
<dbReference type="Proteomes" id="UP000179769">
    <property type="component" value="Unassembled WGS sequence"/>
</dbReference>
<reference evidence="8" key="1">
    <citation type="submission" date="2016-07" db="EMBL/GenBank/DDBJ databases">
        <title>Frankia sp. NRRL B-16219 Genome sequencing.</title>
        <authorList>
            <person name="Ghodhbane-Gtari F."/>
            <person name="Swanson E."/>
            <person name="Gueddou A."/>
            <person name="Louati M."/>
            <person name="Nouioui I."/>
            <person name="Hezbri K."/>
            <person name="Abebe-Akele F."/>
            <person name="Simpson S."/>
            <person name="Morris K."/>
            <person name="Thomas K."/>
            <person name="Gtari M."/>
            <person name="Tisa L.S."/>
        </authorList>
    </citation>
    <scope>NUCLEOTIDE SEQUENCE [LARGE SCALE GENOMIC DNA]</scope>
    <source>
        <strain evidence="8">NRRL B-16219</strain>
    </source>
</reference>
<evidence type="ECO:0000313" key="7">
    <source>
        <dbReference type="EMBL" id="OHV29580.1"/>
    </source>
</evidence>
<evidence type="ECO:0000256" key="1">
    <source>
        <dbReference type="ARBA" id="ARBA00009080"/>
    </source>
</evidence>
<keyword evidence="2" id="KW-0560">Oxidoreductase</keyword>
<feature type="active site" evidence="4">
    <location>
        <position position="155"/>
    </location>
</feature>
<keyword evidence="8" id="KW-1185">Reference proteome</keyword>
<organism evidence="7 8">
    <name type="scientific">Parafrankia soli</name>
    <dbReference type="NCBI Taxonomy" id="2599596"/>
    <lineage>
        <taxon>Bacteria</taxon>
        <taxon>Bacillati</taxon>
        <taxon>Actinomycetota</taxon>
        <taxon>Actinomycetes</taxon>
        <taxon>Frankiales</taxon>
        <taxon>Frankiaceae</taxon>
        <taxon>Parafrankia</taxon>
    </lineage>
</organism>
<evidence type="ECO:0000256" key="2">
    <source>
        <dbReference type="ARBA" id="ARBA00023002"/>
    </source>
</evidence>
<dbReference type="EMBL" id="MAXA01000191">
    <property type="protein sequence ID" value="OHV29580.1"/>
    <property type="molecule type" value="Genomic_DNA"/>
</dbReference>
<dbReference type="GO" id="GO:0051287">
    <property type="term" value="F:NAD binding"/>
    <property type="evidence" value="ECO:0007669"/>
    <property type="project" value="InterPro"/>
</dbReference>
<protein>
    <submittedName>
        <fullName evidence="7">6-phosphogluconate dehydrogenase</fullName>
    </submittedName>
</protein>
<dbReference type="SUPFAM" id="SSF51735">
    <property type="entry name" value="NAD(P)-binding Rossmann-fold domains"/>
    <property type="match status" value="1"/>
</dbReference>
<proteinExistence type="inferred from homology"/>
<evidence type="ECO:0000256" key="4">
    <source>
        <dbReference type="PIRSR" id="PIRSR000103-1"/>
    </source>
</evidence>
<evidence type="ECO:0000259" key="5">
    <source>
        <dbReference type="Pfam" id="PF03446"/>
    </source>
</evidence>
<dbReference type="Pfam" id="PF14833">
    <property type="entry name" value="NAD_binding_11"/>
    <property type="match status" value="1"/>
</dbReference>
<name>A0A1S1Q6L1_9ACTN</name>
<dbReference type="InterPro" id="IPR013328">
    <property type="entry name" value="6PGD_dom2"/>
</dbReference>
<dbReference type="PIRSF" id="PIRSF000103">
    <property type="entry name" value="HIBADH"/>
    <property type="match status" value="1"/>
</dbReference>
<dbReference type="InterPro" id="IPR008927">
    <property type="entry name" value="6-PGluconate_DH-like_C_sf"/>
</dbReference>
<comment type="caution">
    <text evidence="7">The sequence shown here is derived from an EMBL/GenBank/DDBJ whole genome shotgun (WGS) entry which is preliminary data.</text>
</comment>
<evidence type="ECO:0000259" key="6">
    <source>
        <dbReference type="Pfam" id="PF14833"/>
    </source>
</evidence>
<feature type="domain" description="3-hydroxyisobutyrate dehydrogenase-like NAD-binding" evidence="6">
    <location>
        <begin position="149"/>
        <end position="250"/>
    </location>
</feature>
<dbReference type="PANTHER" id="PTHR43060">
    <property type="entry name" value="3-HYDROXYISOBUTYRATE DEHYDROGENASE-LIKE 1, MITOCHONDRIAL-RELATED"/>
    <property type="match status" value="1"/>
</dbReference>
<comment type="similarity">
    <text evidence="1">Belongs to the HIBADH-related family.</text>
</comment>
<evidence type="ECO:0000256" key="3">
    <source>
        <dbReference type="ARBA" id="ARBA00023027"/>
    </source>
</evidence>
<dbReference type="Gene3D" id="1.10.1040.10">
    <property type="entry name" value="N-(1-d-carboxylethyl)-l-norvaline Dehydrogenase, domain 2"/>
    <property type="match status" value="1"/>
</dbReference>